<keyword evidence="2" id="KW-1185">Reference proteome</keyword>
<evidence type="ECO:0000313" key="1">
    <source>
        <dbReference type="EMBL" id="GBP29340.1"/>
    </source>
</evidence>
<organism evidence="1 2">
    <name type="scientific">Eumeta variegata</name>
    <name type="common">Bagworm moth</name>
    <name type="synonym">Eumeta japonica</name>
    <dbReference type="NCBI Taxonomy" id="151549"/>
    <lineage>
        <taxon>Eukaryota</taxon>
        <taxon>Metazoa</taxon>
        <taxon>Ecdysozoa</taxon>
        <taxon>Arthropoda</taxon>
        <taxon>Hexapoda</taxon>
        <taxon>Insecta</taxon>
        <taxon>Pterygota</taxon>
        <taxon>Neoptera</taxon>
        <taxon>Endopterygota</taxon>
        <taxon>Lepidoptera</taxon>
        <taxon>Glossata</taxon>
        <taxon>Ditrysia</taxon>
        <taxon>Tineoidea</taxon>
        <taxon>Psychidae</taxon>
        <taxon>Oiketicinae</taxon>
        <taxon>Eumeta</taxon>
    </lineage>
</organism>
<comment type="caution">
    <text evidence="1">The sequence shown here is derived from an EMBL/GenBank/DDBJ whole genome shotgun (WGS) entry which is preliminary data.</text>
</comment>
<reference evidence="1 2" key="1">
    <citation type="journal article" date="2019" name="Commun. Biol.">
        <title>The bagworm genome reveals a unique fibroin gene that provides high tensile strength.</title>
        <authorList>
            <person name="Kono N."/>
            <person name="Nakamura H."/>
            <person name="Ohtoshi R."/>
            <person name="Tomita M."/>
            <person name="Numata K."/>
            <person name="Arakawa K."/>
        </authorList>
    </citation>
    <scope>NUCLEOTIDE SEQUENCE [LARGE SCALE GENOMIC DNA]</scope>
</reference>
<proteinExistence type="predicted"/>
<protein>
    <submittedName>
        <fullName evidence="1">Uncharacterized protein</fullName>
    </submittedName>
</protein>
<accession>A0A4C1USX9</accession>
<sequence>MVKFVHTRTREPPTGDGIVVVKSRIDDGDALIGNDVGAIPSPIPGLSICLPSMHYDAPDEELQQLIVKIINGLSKVHMYAKFQIDIICHLRGRARVDDPLAASD</sequence>
<dbReference type="AlphaFoldDB" id="A0A4C1USX9"/>
<dbReference type="EMBL" id="BGZK01000219">
    <property type="protein sequence ID" value="GBP29340.1"/>
    <property type="molecule type" value="Genomic_DNA"/>
</dbReference>
<dbReference type="Proteomes" id="UP000299102">
    <property type="component" value="Unassembled WGS sequence"/>
</dbReference>
<gene>
    <name evidence="1" type="ORF">EVAR_22712_1</name>
</gene>
<evidence type="ECO:0000313" key="2">
    <source>
        <dbReference type="Proteomes" id="UP000299102"/>
    </source>
</evidence>
<name>A0A4C1USX9_EUMVA</name>